<evidence type="ECO:0000313" key="1">
    <source>
        <dbReference type="EMBL" id="MFE9600277.1"/>
    </source>
</evidence>
<protein>
    <recommendedName>
        <fullName evidence="3">DUF2846 domain-containing protein</fullName>
    </recommendedName>
</protein>
<keyword evidence="2" id="KW-1185">Reference proteome</keyword>
<comment type="caution">
    <text evidence="1">The sequence shown here is derived from an EMBL/GenBank/DDBJ whole genome shotgun (WGS) entry which is preliminary data.</text>
</comment>
<proteinExistence type="predicted"/>
<sequence length="117" mass="12805">MDDEETAVPAHGTVVLSRVRGGYRDMLRGYDVLIDDTRVGSIRRGKTVRFELPPGEHRLQLKIAWCSSRPLTVQVVEGGTVSFMCAPGGDASDALTAVTVDKDDYITLQQTSWPTVP</sequence>
<reference evidence="1 2" key="1">
    <citation type="submission" date="2024-10" db="EMBL/GenBank/DDBJ databases">
        <title>The Natural Products Discovery Center: Release of the First 8490 Sequenced Strains for Exploring Actinobacteria Biosynthetic Diversity.</title>
        <authorList>
            <person name="Kalkreuter E."/>
            <person name="Kautsar S.A."/>
            <person name="Yang D."/>
            <person name="Bader C.D."/>
            <person name="Teijaro C.N."/>
            <person name="Fluegel L."/>
            <person name="Davis C.M."/>
            <person name="Simpson J.R."/>
            <person name="Lauterbach L."/>
            <person name="Steele A.D."/>
            <person name="Gui C."/>
            <person name="Meng S."/>
            <person name="Li G."/>
            <person name="Viehrig K."/>
            <person name="Ye F."/>
            <person name="Su P."/>
            <person name="Kiefer A.F."/>
            <person name="Nichols A."/>
            <person name="Cepeda A.J."/>
            <person name="Yan W."/>
            <person name="Fan B."/>
            <person name="Jiang Y."/>
            <person name="Adhikari A."/>
            <person name="Zheng C.-J."/>
            <person name="Schuster L."/>
            <person name="Cowan T.M."/>
            <person name="Smanski M.J."/>
            <person name="Chevrette M.G."/>
            <person name="De Carvalho L.P.S."/>
            <person name="Shen B."/>
        </authorList>
    </citation>
    <scope>NUCLEOTIDE SEQUENCE [LARGE SCALE GENOMIC DNA]</scope>
    <source>
        <strain evidence="1 2">NPDC006488</strain>
    </source>
</reference>
<name>A0ABW6M4U1_9ACTN</name>
<organism evidence="1 2">
    <name type="scientific">Streptomyces hokutonensis</name>
    <dbReference type="NCBI Taxonomy" id="1306990"/>
    <lineage>
        <taxon>Bacteria</taxon>
        <taxon>Bacillati</taxon>
        <taxon>Actinomycetota</taxon>
        <taxon>Actinomycetes</taxon>
        <taxon>Kitasatosporales</taxon>
        <taxon>Streptomycetaceae</taxon>
        <taxon>Streptomyces</taxon>
    </lineage>
</organism>
<evidence type="ECO:0000313" key="2">
    <source>
        <dbReference type="Proteomes" id="UP001601303"/>
    </source>
</evidence>
<dbReference type="Proteomes" id="UP001601303">
    <property type="component" value="Unassembled WGS sequence"/>
</dbReference>
<dbReference type="RefSeq" id="WP_388106693.1">
    <property type="nucleotide sequence ID" value="NZ_JBIAHM010000005.1"/>
</dbReference>
<evidence type="ECO:0008006" key="3">
    <source>
        <dbReference type="Google" id="ProtNLM"/>
    </source>
</evidence>
<gene>
    <name evidence="1" type="ORF">ACFYNQ_17100</name>
</gene>
<accession>A0ABW6M4U1</accession>
<dbReference type="EMBL" id="JBIAHM010000005">
    <property type="protein sequence ID" value="MFE9600277.1"/>
    <property type="molecule type" value="Genomic_DNA"/>
</dbReference>